<organism evidence="1 2">
    <name type="scientific">Panagrolaimus sp. ES5</name>
    <dbReference type="NCBI Taxonomy" id="591445"/>
    <lineage>
        <taxon>Eukaryota</taxon>
        <taxon>Metazoa</taxon>
        <taxon>Ecdysozoa</taxon>
        <taxon>Nematoda</taxon>
        <taxon>Chromadorea</taxon>
        <taxon>Rhabditida</taxon>
        <taxon>Tylenchina</taxon>
        <taxon>Panagrolaimomorpha</taxon>
        <taxon>Panagrolaimoidea</taxon>
        <taxon>Panagrolaimidae</taxon>
        <taxon>Panagrolaimus</taxon>
    </lineage>
</organism>
<dbReference type="Proteomes" id="UP000887579">
    <property type="component" value="Unplaced"/>
</dbReference>
<dbReference type="WBParaSite" id="ES5_v2.g29654.t1">
    <property type="protein sequence ID" value="ES5_v2.g29654.t1"/>
    <property type="gene ID" value="ES5_v2.g29654"/>
</dbReference>
<protein>
    <submittedName>
        <fullName evidence="2">NADH dehydrogenase [ubiquinone] 1 beta subcomplex subunit 7</fullName>
    </submittedName>
</protein>
<proteinExistence type="predicted"/>
<evidence type="ECO:0000313" key="1">
    <source>
        <dbReference type="Proteomes" id="UP000887579"/>
    </source>
</evidence>
<accession>A0AC34GJ34</accession>
<sequence>MIIYRQTKPHEYIGYDPKATLKYQNRKLRQTFMDLKEEAMTPLRKTTETCVEEMEALYWKIKECEDNQEEWIKCLQEVDNLKFLKRNVEHRLS</sequence>
<name>A0AC34GJ34_9BILA</name>
<evidence type="ECO:0000313" key="2">
    <source>
        <dbReference type="WBParaSite" id="ES5_v2.g29654.t1"/>
    </source>
</evidence>
<reference evidence="2" key="1">
    <citation type="submission" date="2022-11" db="UniProtKB">
        <authorList>
            <consortium name="WormBaseParasite"/>
        </authorList>
    </citation>
    <scope>IDENTIFICATION</scope>
</reference>